<evidence type="ECO:0000259" key="2">
    <source>
        <dbReference type="Pfam" id="PF13628"/>
    </source>
</evidence>
<dbReference type="Gene3D" id="1.20.1260.10">
    <property type="match status" value="1"/>
</dbReference>
<keyword evidence="1" id="KW-0732">Signal</keyword>
<feature type="signal peptide" evidence="1">
    <location>
        <begin position="1"/>
        <end position="26"/>
    </location>
</feature>
<dbReference type="Pfam" id="PF13628">
    <property type="entry name" value="DUF4142"/>
    <property type="match status" value="1"/>
</dbReference>
<name>A0ABY4S2P8_AQUTE</name>
<dbReference type="EMBL" id="CP097635">
    <property type="protein sequence ID" value="URI05958.1"/>
    <property type="molecule type" value="Genomic_DNA"/>
</dbReference>
<dbReference type="RefSeq" id="WP_250194223.1">
    <property type="nucleotide sequence ID" value="NZ_CP097635.1"/>
</dbReference>
<dbReference type="PANTHER" id="PTHR38593">
    <property type="entry name" value="BLR2558 PROTEIN"/>
    <property type="match status" value="1"/>
</dbReference>
<dbReference type="InterPro" id="IPR012347">
    <property type="entry name" value="Ferritin-like"/>
</dbReference>
<dbReference type="PANTHER" id="PTHR38593:SF1">
    <property type="entry name" value="BLR2558 PROTEIN"/>
    <property type="match status" value="1"/>
</dbReference>
<protein>
    <submittedName>
        <fullName evidence="3">DUF4142 domain-containing protein</fullName>
    </submittedName>
</protein>
<evidence type="ECO:0000256" key="1">
    <source>
        <dbReference type="SAM" id="SignalP"/>
    </source>
</evidence>
<keyword evidence="4" id="KW-1185">Reference proteome</keyword>
<dbReference type="Proteomes" id="UP001056201">
    <property type="component" value="Chromosome 1"/>
</dbReference>
<evidence type="ECO:0000313" key="4">
    <source>
        <dbReference type="Proteomes" id="UP001056201"/>
    </source>
</evidence>
<gene>
    <name evidence="3" type="ORF">MW290_08400</name>
</gene>
<sequence length="200" mass="21531">MQHRFHRSLVAMAIAAVSLATPLAFAQQQATAPAARASGDMKMPAMPRSDANFMKQAAENGHAEVEASKMALQKASHPEVKKFAQQMIDDHTKVGQELTSLASTKGVELPSEPSLVQKGKAKAMLDTAEGDKFDQRYVASMGVDAHEDTLKLFRKAAKDAKDPDVKAWAAKTVPALEHHLQMAKALDAQVNKKGSKSASK</sequence>
<accession>A0ABY4S2P8</accession>
<proteinExistence type="predicted"/>
<feature type="domain" description="DUF4142" evidence="2">
    <location>
        <begin position="49"/>
        <end position="186"/>
    </location>
</feature>
<feature type="chain" id="PRO_5045975170" evidence="1">
    <location>
        <begin position="27"/>
        <end position="200"/>
    </location>
</feature>
<dbReference type="InterPro" id="IPR025419">
    <property type="entry name" value="DUF4142"/>
</dbReference>
<evidence type="ECO:0000313" key="3">
    <source>
        <dbReference type="EMBL" id="URI05958.1"/>
    </source>
</evidence>
<organism evidence="3 4">
    <name type="scientific">Aquincola tertiaricarbonis</name>
    <dbReference type="NCBI Taxonomy" id="391953"/>
    <lineage>
        <taxon>Bacteria</taxon>
        <taxon>Pseudomonadati</taxon>
        <taxon>Pseudomonadota</taxon>
        <taxon>Betaproteobacteria</taxon>
        <taxon>Burkholderiales</taxon>
        <taxon>Sphaerotilaceae</taxon>
        <taxon>Aquincola</taxon>
    </lineage>
</organism>
<reference evidence="3" key="1">
    <citation type="submission" date="2022-05" db="EMBL/GenBank/DDBJ databases">
        <title>An RpoN-dependent PEP-CTERM gene is involved in floc formation of an Aquincola tertiaricarbonis strain.</title>
        <authorList>
            <person name="Qiu D."/>
            <person name="Xia M."/>
        </authorList>
    </citation>
    <scope>NUCLEOTIDE SEQUENCE</scope>
    <source>
        <strain evidence="3">RN12</strain>
    </source>
</reference>